<dbReference type="InterPro" id="IPR011006">
    <property type="entry name" value="CheY-like_superfamily"/>
</dbReference>
<dbReference type="PROSITE" id="PS00622">
    <property type="entry name" value="HTH_LUXR_1"/>
    <property type="match status" value="1"/>
</dbReference>
<protein>
    <submittedName>
        <fullName evidence="8">Response regulator transcription factor</fullName>
    </submittedName>
</protein>
<name>A0AAF0CTK5_9ENTE</name>
<evidence type="ECO:0000256" key="4">
    <source>
        <dbReference type="ARBA" id="ARBA00023163"/>
    </source>
</evidence>
<keyword evidence="4" id="KW-0804">Transcription</keyword>
<dbReference type="InterPro" id="IPR039420">
    <property type="entry name" value="WalR-like"/>
</dbReference>
<dbReference type="GO" id="GO:0000160">
    <property type="term" value="P:phosphorelay signal transduction system"/>
    <property type="evidence" value="ECO:0007669"/>
    <property type="project" value="InterPro"/>
</dbReference>
<dbReference type="PROSITE" id="PS50043">
    <property type="entry name" value="HTH_LUXR_2"/>
    <property type="match status" value="1"/>
</dbReference>
<dbReference type="SUPFAM" id="SSF46894">
    <property type="entry name" value="C-terminal effector domain of the bipartite response regulators"/>
    <property type="match status" value="1"/>
</dbReference>
<proteinExistence type="predicted"/>
<dbReference type="CDD" id="cd06170">
    <property type="entry name" value="LuxR_C_like"/>
    <property type="match status" value="1"/>
</dbReference>
<reference evidence="8" key="1">
    <citation type="submission" date="2022-10" db="EMBL/GenBank/DDBJ databases">
        <title>Vagococcus sp. isolated from poultry meat.</title>
        <authorList>
            <person name="Johansson P."/>
            <person name="Bjorkroth J."/>
        </authorList>
    </citation>
    <scope>NUCLEOTIDE SEQUENCE</scope>
    <source>
        <strain evidence="8">STAA11</strain>
    </source>
</reference>
<dbReference type="PRINTS" id="PR00038">
    <property type="entry name" value="HTHLUXR"/>
</dbReference>
<accession>A0AAF0CTK5</accession>
<keyword evidence="1 5" id="KW-0597">Phosphoprotein</keyword>
<gene>
    <name evidence="8" type="ORF">OL234_06890</name>
</gene>
<dbReference type="Pfam" id="PF00196">
    <property type="entry name" value="GerE"/>
    <property type="match status" value="1"/>
</dbReference>
<dbReference type="InterPro" id="IPR016032">
    <property type="entry name" value="Sig_transdc_resp-reg_C-effctor"/>
</dbReference>
<feature type="domain" description="Response regulatory" evidence="7">
    <location>
        <begin position="3"/>
        <end position="119"/>
    </location>
</feature>
<evidence type="ECO:0000313" key="9">
    <source>
        <dbReference type="Proteomes" id="UP001179647"/>
    </source>
</evidence>
<evidence type="ECO:0000256" key="3">
    <source>
        <dbReference type="ARBA" id="ARBA00023125"/>
    </source>
</evidence>
<dbReference type="GO" id="GO:0006355">
    <property type="term" value="P:regulation of DNA-templated transcription"/>
    <property type="evidence" value="ECO:0007669"/>
    <property type="project" value="InterPro"/>
</dbReference>
<dbReference type="PANTHER" id="PTHR43214">
    <property type="entry name" value="TWO-COMPONENT RESPONSE REGULATOR"/>
    <property type="match status" value="1"/>
</dbReference>
<dbReference type="SUPFAM" id="SSF52172">
    <property type="entry name" value="CheY-like"/>
    <property type="match status" value="1"/>
</dbReference>
<dbReference type="SMART" id="SM00421">
    <property type="entry name" value="HTH_LUXR"/>
    <property type="match status" value="1"/>
</dbReference>
<feature type="domain" description="HTH luxR-type" evidence="6">
    <location>
        <begin position="134"/>
        <end position="199"/>
    </location>
</feature>
<dbReference type="InterPro" id="IPR001789">
    <property type="entry name" value="Sig_transdc_resp-reg_receiver"/>
</dbReference>
<evidence type="ECO:0000256" key="5">
    <source>
        <dbReference type="PROSITE-ProRule" id="PRU00169"/>
    </source>
</evidence>
<dbReference type="EMBL" id="CP110232">
    <property type="protein sequence ID" value="WEG72710.1"/>
    <property type="molecule type" value="Genomic_DNA"/>
</dbReference>
<dbReference type="Proteomes" id="UP001179647">
    <property type="component" value="Chromosome"/>
</dbReference>
<evidence type="ECO:0000313" key="8">
    <source>
        <dbReference type="EMBL" id="WEG72710.1"/>
    </source>
</evidence>
<dbReference type="KEGG" id="vie:OL234_06890"/>
<evidence type="ECO:0000259" key="7">
    <source>
        <dbReference type="PROSITE" id="PS50110"/>
    </source>
</evidence>
<dbReference type="Gene3D" id="3.40.50.2300">
    <property type="match status" value="1"/>
</dbReference>
<evidence type="ECO:0000256" key="2">
    <source>
        <dbReference type="ARBA" id="ARBA00023015"/>
    </source>
</evidence>
<dbReference type="SMART" id="SM00448">
    <property type="entry name" value="REC"/>
    <property type="match status" value="1"/>
</dbReference>
<keyword evidence="2" id="KW-0805">Transcription regulation</keyword>
<keyword evidence="3" id="KW-0238">DNA-binding</keyword>
<dbReference type="GO" id="GO:0003677">
    <property type="term" value="F:DNA binding"/>
    <property type="evidence" value="ECO:0007669"/>
    <property type="project" value="UniProtKB-KW"/>
</dbReference>
<dbReference type="InterPro" id="IPR000792">
    <property type="entry name" value="Tscrpt_reg_LuxR_C"/>
</dbReference>
<dbReference type="CDD" id="cd19930">
    <property type="entry name" value="REC_DesR-like"/>
    <property type="match status" value="1"/>
</dbReference>
<feature type="modified residue" description="4-aspartylphosphate" evidence="5">
    <location>
        <position position="54"/>
    </location>
</feature>
<dbReference type="PROSITE" id="PS50110">
    <property type="entry name" value="RESPONSE_REGULATORY"/>
    <property type="match status" value="1"/>
</dbReference>
<dbReference type="RefSeq" id="WP_275468512.1">
    <property type="nucleotide sequence ID" value="NZ_CP110232.1"/>
</dbReference>
<evidence type="ECO:0000259" key="6">
    <source>
        <dbReference type="PROSITE" id="PS50043"/>
    </source>
</evidence>
<organism evidence="8 9">
    <name type="scientific">Vagococcus intermedius</name>
    <dbReference type="NCBI Taxonomy" id="2991418"/>
    <lineage>
        <taxon>Bacteria</taxon>
        <taxon>Bacillati</taxon>
        <taxon>Bacillota</taxon>
        <taxon>Bacilli</taxon>
        <taxon>Lactobacillales</taxon>
        <taxon>Enterococcaceae</taxon>
        <taxon>Vagococcus</taxon>
    </lineage>
</organism>
<evidence type="ECO:0000256" key="1">
    <source>
        <dbReference type="ARBA" id="ARBA00022553"/>
    </source>
</evidence>
<dbReference type="Pfam" id="PF00072">
    <property type="entry name" value="Response_reg"/>
    <property type="match status" value="1"/>
</dbReference>
<sequence length="201" mass="22200">MTTLYIAEDQEMLKTALVTILNLEDDFTVIGSSTNGKTALSDIRKLQPDVAILDIEMPKLTGLEVAAQLKEALPATKCVILTTFSLENYFQQAVTADVSAYLLKDSPSDFLIQTIRSVLNGATIYSPELVKNVLRAEKNPLSKRELEILAHIQHGLSTQEIAKTVFLSEGTVRNYISAILSKTGTRSRIEAINVATQHHWL</sequence>
<dbReference type="PANTHER" id="PTHR43214:SF42">
    <property type="entry name" value="TRANSCRIPTIONAL REGULATORY PROTEIN DESR"/>
    <property type="match status" value="1"/>
</dbReference>
<dbReference type="AlphaFoldDB" id="A0AAF0CTK5"/>
<keyword evidence="9" id="KW-1185">Reference proteome</keyword>